<reference evidence="1" key="1">
    <citation type="submission" date="2017-12" db="EMBL/GenBank/DDBJ databases">
        <title>Sequencing the genomes of 1000 Actinobacteria strains.</title>
        <authorList>
            <person name="Klenk H.-P."/>
        </authorList>
    </citation>
    <scope>NUCLEOTIDE SEQUENCE [LARGE SCALE GENOMIC DNA]</scope>
    <source>
        <strain evidence="1">DSM 44228</strain>
    </source>
</reference>
<comment type="caution">
    <text evidence="1">The sequence shown here is derived from an EMBL/GenBank/DDBJ whole genome shotgun (WGS) entry which is preliminary data.</text>
</comment>
<keyword evidence="2" id="KW-1185">Reference proteome</keyword>
<protein>
    <recommendedName>
        <fullName evidence="3">Helix-turn-helix protein</fullName>
    </recommendedName>
</protein>
<dbReference type="EMBL" id="PJNB01000001">
    <property type="protein sequence ID" value="PKW17782.1"/>
    <property type="molecule type" value="Genomic_DNA"/>
</dbReference>
<evidence type="ECO:0000313" key="1">
    <source>
        <dbReference type="EMBL" id="PKW17782.1"/>
    </source>
</evidence>
<gene>
    <name evidence="1" type="ORF">A8926_5797</name>
</gene>
<organism evidence="1 2">
    <name type="scientific">Saccharopolyspora spinosa</name>
    <dbReference type="NCBI Taxonomy" id="60894"/>
    <lineage>
        <taxon>Bacteria</taxon>
        <taxon>Bacillati</taxon>
        <taxon>Actinomycetota</taxon>
        <taxon>Actinomycetes</taxon>
        <taxon>Pseudonocardiales</taxon>
        <taxon>Pseudonocardiaceae</taxon>
        <taxon>Saccharopolyspora</taxon>
    </lineage>
</organism>
<dbReference type="Proteomes" id="UP000233786">
    <property type="component" value="Unassembled WGS sequence"/>
</dbReference>
<accession>A0A2N3Y4C5</accession>
<dbReference type="RefSeq" id="WP_143539657.1">
    <property type="nucleotide sequence ID" value="NZ_CP061007.1"/>
</dbReference>
<sequence>MPGQVQGVSRIVALVRRHSGGRSVREIERANGLREGSLAHWLKPSQRGAWPNLAVIERFAAALDVSVTDVSRAFAAERGIDLNHNLNQEELDLLANYRALSEPVKSLMFDCIAMAAERATRNESADPGD</sequence>
<proteinExistence type="predicted"/>
<dbReference type="AlphaFoldDB" id="A0A2N3Y4C5"/>
<evidence type="ECO:0000313" key="2">
    <source>
        <dbReference type="Proteomes" id="UP000233786"/>
    </source>
</evidence>
<dbReference type="OrthoDB" id="3700901at2"/>
<evidence type="ECO:0008006" key="3">
    <source>
        <dbReference type="Google" id="ProtNLM"/>
    </source>
</evidence>
<name>A0A2N3Y4C5_SACSN</name>